<gene>
    <name evidence="1" type="ORF">DDT42_01724</name>
</gene>
<protein>
    <recommendedName>
        <fullName evidence="3">Killer suppression protein HigA</fullName>
    </recommendedName>
</protein>
<dbReference type="InterPro" id="IPR035093">
    <property type="entry name" value="RelE/ParE_toxin_dom_sf"/>
</dbReference>
<dbReference type="InterPro" id="IPR007711">
    <property type="entry name" value="HigB-1"/>
</dbReference>
<dbReference type="EMBL" id="QLTW01000195">
    <property type="protein sequence ID" value="MBT9145847.1"/>
    <property type="molecule type" value="Genomic_DNA"/>
</dbReference>
<dbReference type="Pfam" id="PF05015">
    <property type="entry name" value="HigB-like_toxin"/>
    <property type="match status" value="1"/>
</dbReference>
<dbReference type="Proteomes" id="UP000811545">
    <property type="component" value="Unassembled WGS sequence"/>
</dbReference>
<organism evidence="1 2">
    <name type="scientific">Psychracetigena formicireducens</name>
    <dbReference type="NCBI Taxonomy" id="2986056"/>
    <lineage>
        <taxon>Bacteria</taxon>
        <taxon>Bacillati</taxon>
        <taxon>Candidatus Lithacetigenota</taxon>
        <taxon>Candidatus Psychracetigena</taxon>
    </lineage>
</organism>
<comment type="caution">
    <text evidence="1">The sequence shown here is derived from an EMBL/GenBank/DDBJ whole genome shotgun (WGS) entry which is preliminary data.</text>
</comment>
<proteinExistence type="predicted"/>
<evidence type="ECO:0008006" key="3">
    <source>
        <dbReference type="Google" id="ProtNLM"/>
    </source>
</evidence>
<dbReference type="Gene3D" id="3.30.2310.20">
    <property type="entry name" value="RelE-like"/>
    <property type="match status" value="1"/>
</dbReference>
<evidence type="ECO:0000313" key="1">
    <source>
        <dbReference type="EMBL" id="MBT9145847.1"/>
    </source>
</evidence>
<reference evidence="1 2" key="1">
    <citation type="journal article" date="2021" name="bioRxiv">
        <title>Unique metabolic strategies in Hadean analogues reveal hints for primordial physiology.</title>
        <authorList>
            <person name="Nobu M.K."/>
            <person name="Nakai R."/>
            <person name="Tamazawa S."/>
            <person name="Mori H."/>
            <person name="Toyoda A."/>
            <person name="Ijiri A."/>
            <person name="Suzuki S."/>
            <person name="Kurokawa K."/>
            <person name="Kamagata Y."/>
            <person name="Tamaki H."/>
        </authorList>
    </citation>
    <scope>NUCLEOTIDE SEQUENCE [LARGE SCALE GENOMIC DNA]</scope>
    <source>
        <strain evidence="1">BS525</strain>
    </source>
</reference>
<evidence type="ECO:0000313" key="2">
    <source>
        <dbReference type="Proteomes" id="UP000811545"/>
    </source>
</evidence>
<sequence>MLILYKSNKLAKEFNNEDLLVKRFGERRANIIKIRLTQINAADSLDDLRYLRQMRCHELKGKRRGQLSVDLDHPYRLVFEPADNPIPKKADGGLDWRKVTIIRIISVEDTHE</sequence>
<dbReference type="SUPFAM" id="SSF143011">
    <property type="entry name" value="RelE-like"/>
    <property type="match status" value="1"/>
</dbReference>
<name>A0A9E2BHX3_PSYF1</name>
<dbReference type="AlphaFoldDB" id="A0A9E2BHX3"/>
<accession>A0A9E2BHX3</accession>